<evidence type="ECO:0000313" key="3">
    <source>
        <dbReference type="Proteomes" id="UP000078541"/>
    </source>
</evidence>
<reference evidence="2 3" key="1">
    <citation type="submission" date="2016-03" db="EMBL/GenBank/DDBJ databases">
        <title>Trachymyrmex septentrionalis WGS genome.</title>
        <authorList>
            <person name="Nygaard S."/>
            <person name="Hu H."/>
            <person name="Boomsma J."/>
            <person name="Zhang G."/>
        </authorList>
    </citation>
    <scope>NUCLEOTIDE SEQUENCE [LARGE SCALE GENOMIC DNA]</scope>
    <source>
        <strain evidence="2">Tsep2-gDNA-1</strain>
        <tissue evidence="2">Whole body</tissue>
    </source>
</reference>
<feature type="transmembrane region" description="Helical" evidence="1">
    <location>
        <begin position="28"/>
        <end position="55"/>
    </location>
</feature>
<keyword evidence="3" id="KW-1185">Reference proteome</keyword>
<gene>
    <name evidence="2" type="ORF">ALC56_14954</name>
</gene>
<dbReference type="Proteomes" id="UP000078541">
    <property type="component" value="Unassembled WGS sequence"/>
</dbReference>
<keyword evidence="1" id="KW-0472">Membrane</keyword>
<proteinExistence type="predicted"/>
<sequence>MCLHELSLVDNTMEVIGSPKKYQCLRKWIIRIIIGCIVFAFYQFAALALVMKFLYRHNINFYLIFLIFSRIYPEFIHVSSALICGIILGYVSFSFHQVNVRLHMLYSDLFENNTDYRRQNRSVLVCQRITETEARKQYIWIIM</sequence>
<protein>
    <submittedName>
        <fullName evidence="2">Uncharacterized protein</fullName>
    </submittedName>
</protein>
<evidence type="ECO:0000256" key="1">
    <source>
        <dbReference type="SAM" id="Phobius"/>
    </source>
</evidence>
<name>A0A151JT13_9HYME</name>
<keyword evidence="1" id="KW-0812">Transmembrane</keyword>
<keyword evidence="1" id="KW-1133">Transmembrane helix</keyword>
<organism evidence="2 3">
    <name type="scientific">Trachymyrmex septentrionalis</name>
    <dbReference type="NCBI Taxonomy" id="34720"/>
    <lineage>
        <taxon>Eukaryota</taxon>
        <taxon>Metazoa</taxon>
        <taxon>Ecdysozoa</taxon>
        <taxon>Arthropoda</taxon>
        <taxon>Hexapoda</taxon>
        <taxon>Insecta</taxon>
        <taxon>Pterygota</taxon>
        <taxon>Neoptera</taxon>
        <taxon>Endopterygota</taxon>
        <taxon>Hymenoptera</taxon>
        <taxon>Apocrita</taxon>
        <taxon>Aculeata</taxon>
        <taxon>Formicoidea</taxon>
        <taxon>Formicidae</taxon>
        <taxon>Myrmicinae</taxon>
        <taxon>Trachymyrmex</taxon>
    </lineage>
</organism>
<feature type="transmembrane region" description="Helical" evidence="1">
    <location>
        <begin position="75"/>
        <end position="95"/>
    </location>
</feature>
<accession>A0A151JT13</accession>
<evidence type="ECO:0000313" key="2">
    <source>
        <dbReference type="EMBL" id="KYN30744.1"/>
    </source>
</evidence>
<dbReference type="AlphaFoldDB" id="A0A151JT13"/>
<dbReference type="EMBL" id="KQ981995">
    <property type="protein sequence ID" value="KYN30744.1"/>
    <property type="molecule type" value="Genomic_DNA"/>
</dbReference>